<dbReference type="Pfam" id="PF00702">
    <property type="entry name" value="Hydrolase"/>
    <property type="match status" value="1"/>
</dbReference>
<reference evidence="1" key="2">
    <citation type="submission" date="2021-04" db="EMBL/GenBank/DDBJ databases">
        <authorList>
            <person name="Gilroy R."/>
        </authorList>
    </citation>
    <scope>NUCLEOTIDE SEQUENCE</scope>
    <source>
        <strain evidence="1">CHK198-12963</strain>
    </source>
</reference>
<gene>
    <name evidence="1" type="ORF">H9931_01135</name>
</gene>
<dbReference type="InterPro" id="IPR023214">
    <property type="entry name" value="HAD_sf"/>
</dbReference>
<dbReference type="CDD" id="cd01427">
    <property type="entry name" value="HAD_like"/>
    <property type="match status" value="1"/>
</dbReference>
<dbReference type="Gene3D" id="3.40.50.1000">
    <property type="entry name" value="HAD superfamily/HAD-like"/>
    <property type="match status" value="1"/>
</dbReference>
<protein>
    <recommendedName>
        <fullName evidence="3">Haloacid dehalogenase</fullName>
    </recommendedName>
</protein>
<sequence length="283" mass="32317">MGEGTIEVLHPLPKGARFRHGVLDFDGTVSLIREGWQQIMIPYFTQELADTPEGRTIPEEELRREAEEFIAVNTGKQTIYQCIELAGHIRSLGGEPRDPQEYKDEYTRRLLSAIQERLDGLEKGTISPEELLVPGSEELLRMLTDHGVKLYLASGTDHDHVLKEAKLLGIHRWFEGRIYGAQRDYKTFSKKMVIDRIVKENHLEGPELLGLGDGYVEIENIRGAGGYACGVASNEKERRGIDQWKRKRLIRARADLIIPDYRNWKELENFLFPGEGQEGEYAV</sequence>
<dbReference type="PANTHER" id="PTHR43434:SF1">
    <property type="entry name" value="PHOSPHOGLYCOLATE PHOSPHATASE"/>
    <property type="match status" value="1"/>
</dbReference>
<dbReference type="EMBL" id="DWWB01000004">
    <property type="protein sequence ID" value="HJC65312.1"/>
    <property type="molecule type" value="Genomic_DNA"/>
</dbReference>
<evidence type="ECO:0000313" key="2">
    <source>
        <dbReference type="Proteomes" id="UP000823863"/>
    </source>
</evidence>
<dbReference type="AlphaFoldDB" id="A0A9D2PT88"/>
<evidence type="ECO:0008006" key="3">
    <source>
        <dbReference type="Google" id="ProtNLM"/>
    </source>
</evidence>
<dbReference type="InterPro" id="IPR036412">
    <property type="entry name" value="HAD-like_sf"/>
</dbReference>
<evidence type="ECO:0000313" key="1">
    <source>
        <dbReference type="EMBL" id="HJC65312.1"/>
    </source>
</evidence>
<dbReference type="SFLD" id="SFLDG01129">
    <property type="entry name" value="C1.5:_HAD__Beta-PGM__Phosphata"/>
    <property type="match status" value="1"/>
</dbReference>
<name>A0A9D2PT88_9FIRM</name>
<dbReference type="PANTHER" id="PTHR43434">
    <property type="entry name" value="PHOSPHOGLYCOLATE PHOSPHATASE"/>
    <property type="match status" value="1"/>
</dbReference>
<dbReference type="GO" id="GO:0008967">
    <property type="term" value="F:phosphoglycolate phosphatase activity"/>
    <property type="evidence" value="ECO:0007669"/>
    <property type="project" value="TreeGrafter"/>
</dbReference>
<comment type="caution">
    <text evidence="1">The sequence shown here is derived from an EMBL/GenBank/DDBJ whole genome shotgun (WGS) entry which is preliminary data.</text>
</comment>
<dbReference type="SFLD" id="SFLDS00003">
    <property type="entry name" value="Haloacid_Dehalogenase"/>
    <property type="match status" value="1"/>
</dbReference>
<dbReference type="Proteomes" id="UP000823863">
    <property type="component" value="Unassembled WGS sequence"/>
</dbReference>
<accession>A0A9D2PT88</accession>
<dbReference type="SUPFAM" id="SSF56784">
    <property type="entry name" value="HAD-like"/>
    <property type="match status" value="1"/>
</dbReference>
<reference evidence="1" key="1">
    <citation type="journal article" date="2021" name="PeerJ">
        <title>Extensive microbial diversity within the chicken gut microbiome revealed by metagenomics and culture.</title>
        <authorList>
            <person name="Gilroy R."/>
            <person name="Ravi A."/>
            <person name="Getino M."/>
            <person name="Pursley I."/>
            <person name="Horton D.L."/>
            <person name="Alikhan N.F."/>
            <person name="Baker D."/>
            <person name="Gharbi K."/>
            <person name="Hall N."/>
            <person name="Watson M."/>
            <person name="Adriaenssens E.M."/>
            <person name="Foster-Nyarko E."/>
            <person name="Jarju S."/>
            <person name="Secka A."/>
            <person name="Antonio M."/>
            <person name="Oren A."/>
            <person name="Chaudhuri R.R."/>
            <person name="La Ragione R."/>
            <person name="Hildebrand F."/>
            <person name="Pallen M.J."/>
        </authorList>
    </citation>
    <scope>NUCLEOTIDE SEQUENCE</scope>
    <source>
        <strain evidence="1">CHK198-12963</strain>
    </source>
</reference>
<dbReference type="GO" id="GO:0006281">
    <property type="term" value="P:DNA repair"/>
    <property type="evidence" value="ECO:0007669"/>
    <property type="project" value="TreeGrafter"/>
</dbReference>
<organism evidence="1 2">
    <name type="scientific">Candidatus Enterocloster excrementigallinarum</name>
    <dbReference type="NCBI Taxonomy" id="2838558"/>
    <lineage>
        <taxon>Bacteria</taxon>
        <taxon>Bacillati</taxon>
        <taxon>Bacillota</taxon>
        <taxon>Clostridia</taxon>
        <taxon>Lachnospirales</taxon>
        <taxon>Lachnospiraceae</taxon>
        <taxon>Enterocloster</taxon>
    </lineage>
</organism>
<proteinExistence type="predicted"/>
<dbReference type="GO" id="GO:0005829">
    <property type="term" value="C:cytosol"/>
    <property type="evidence" value="ECO:0007669"/>
    <property type="project" value="TreeGrafter"/>
</dbReference>
<dbReference type="InterPro" id="IPR050155">
    <property type="entry name" value="HAD-like_hydrolase_sf"/>
</dbReference>